<keyword evidence="5 8" id="KW-1133">Transmembrane helix</keyword>
<dbReference type="GO" id="GO:0015138">
    <property type="term" value="F:fumarate transmembrane transporter activity"/>
    <property type="evidence" value="ECO:0007669"/>
    <property type="project" value="TreeGrafter"/>
</dbReference>
<dbReference type="GO" id="GO:0017153">
    <property type="term" value="F:sodium:dicarboxylate symporter activity"/>
    <property type="evidence" value="ECO:0007669"/>
    <property type="project" value="TreeGrafter"/>
</dbReference>
<evidence type="ECO:0000256" key="3">
    <source>
        <dbReference type="ARBA" id="ARBA00022448"/>
    </source>
</evidence>
<evidence type="ECO:0000256" key="8">
    <source>
        <dbReference type="SAM" id="Phobius"/>
    </source>
</evidence>
<evidence type="ECO:0000256" key="6">
    <source>
        <dbReference type="ARBA" id="ARBA00023136"/>
    </source>
</evidence>
<evidence type="ECO:0000256" key="5">
    <source>
        <dbReference type="ARBA" id="ARBA00022989"/>
    </source>
</evidence>
<keyword evidence="6 8" id="KW-0472">Membrane</keyword>
<protein>
    <submittedName>
        <fullName evidence="9">Solute carrier family 13 member 2</fullName>
    </submittedName>
</protein>
<feature type="transmembrane region" description="Helical" evidence="8">
    <location>
        <begin position="513"/>
        <end position="533"/>
    </location>
</feature>
<dbReference type="PANTHER" id="PTHR10283">
    <property type="entry name" value="SOLUTE CARRIER FAMILY 13 MEMBER"/>
    <property type="match status" value="1"/>
</dbReference>
<feature type="transmembrane region" description="Helical" evidence="8">
    <location>
        <begin position="335"/>
        <end position="354"/>
    </location>
</feature>
<keyword evidence="4 8" id="KW-0812">Transmembrane</keyword>
<dbReference type="CDD" id="cd01115">
    <property type="entry name" value="SLC13_permease"/>
    <property type="match status" value="1"/>
</dbReference>
<evidence type="ECO:0000256" key="1">
    <source>
        <dbReference type="ARBA" id="ARBA00004141"/>
    </source>
</evidence>
<keyword evidence="10" id="KW-1185">Reference proteome</keyword>
<dbReference type="Ensembl" id="ENSCUST00005012195.1">
    <property type="protein sequence ID" value="ENSCUSP00005011713.1"/>
    <property type="gene ID" value="ENSCUSG00005007492.1"/>
</dbReference>
<evidence type="ECO:0000313" key="10">
    <source>
        <dbReference type="Proteomes" id="UP000694563"/>
    </source>
</evidence>
<feature type="transmembrane region" description="Helical" evidence="8">
    <location>
        <begin position="374"/>
        <end position="392"/>
    </location>
</feature>
<evidence type="ECO:0000313" key="9">
    <source>
        <dbReference type="Ensembl" id="ENSCUSP00005011713.1"/>
    </source>
</evidence>
<dbReference type="InterPro" id="IPR001898">
    <property type="entry name" value="SLC13A/DASS"/>
</dbReference>
<dbReference type="PANTHER" id="PTHR10283:SF82">
    <property type="entry name" value="SOLUTE CARRIER FAMILY 13 MEMBER 2"/>
    <property type="match status" value="1"/>
</dbReference>
<name>A0A8C3UBN8_CATUS</name>
<dbReference type="Pfam" id="PF00939">
    <property type="entry name" value="Na_sulph_symp"/>
    <property type="match status" value="1"/>
</dbReference>
<feature type="transmembrane region" description="Helical" evidence="8">
    <location>
        <begin position="545"/>
        <end position="563"/>
    </location>
</feature>
<gene>
    <name evidence="9" type="primary">SLC13A2</name>
</gene>
<sequence length="583" mass="63654">SLEALCGYVIIVMALFWCTEALPLAVTALLPVLLFPLMNIMDSTTVSQEYLKDTNMLFLGGLMMAIAIEKWNLHKRVALRVLLITGVRPALLLMGFMAVTAFLSMWISNTATTAMMVPIAQAVMEQLHKSEIESESTAQVSEHTNKAFELQEKSPDGVNEPEEKALNPLCASLEILNYSVPMPFPIQSSSCISFVPWDPGNSHVLAAEEGRKRNEELEKKHLELSKGMSLCICYSSSIGGIATLTGTTPNLVLQGQVNDIYPGNGGIVNFASWFSFAFPTMLVLLILAWIWLQILYLGFNFKKNFGCGANPAAKDKEKKAYQTIKEESKKLGKMSFAEIEVLIIFVLLVVLWFTREPGFFPGWATVLFNKDGTSYVTDATVSIFVSLLLFILPSGISSQGTGESPKINSLLDWKSVQDKMPWNIVFLLGGGFALAKGSEESGLSRWLGSKLTPLESIPPAAIAFLLCLLIATFTECTSNVATTTLFLPILASMVSPTICLNPLYVMLPCTLSASLAFMLPVATPPNAIVFSYGQLRVIDMAKAGFVLNILGVLTITLAINTWASSLFQLQTFPSWANKTGTCP</sequence>
<accession>A0A8C3UBN8</accession>
<evidence type="ECO:0000256" key="2">
    <source>
        <dbReference type="ARBA" id="ARBA00006772"/>
    </source>
</evidence>
<dbReference type="InterPro" id="IPR031312">
    <property type="entry name" value="Na/sul_symport_CS"/>
</dbReference>
<organism evidence="9 10">
    <name type="scientific">Catharus ustulatus</name>
    <name type="common">Russet-backed thrush</name>
    <name type="synonym">Hylocichla ustulatus</name>
    <dbReference type="NCBI Taxonomy" id="91951"/>
    <lineage>
        <taxon>Eukaryota</taxon>
        <taxon>Metazoa</taxon>
        <taxon>Chordata</taxon>
        <taxon>Craniata</taxon>
        <taxon>Vertebrata</taxon>
        <taxon>Euteleostomi</taxon>
        <taxon>Archelosauria</taxon>
        <taxon>Archosauria</taxon>
        <taxon>Dinosauria</taxon>
        <taxon>Saurischia</taxon>
        <taxon>Theropoda</taxon>
        <taxon>Coelurosauria</taxon>
        <taxon>Aves</taxon>
        <taxon>Neognathae</taxon>
        <taxon>Neoaves</taxon>
        <taxon>Telluraves</taxon>
        <taxon>Australaves</taxon>
        <taxon>Passeriformes</taxon>
        <taxon>Turdidae</taxon>
        <taxon>Catharus</taxon>
    </lineage>
</organism>
<dbReference type="GO" id="GO:0015141">
    <property type="term" value="F:succinate transmembrane transporter activity"/>
    <property type="evidence" value="ECO:0007669"/>
    <property type="project" value="TreeGrafter"/>
</dbReference>
<dbReference type="Proteomes" id="UP000694563">
    <property type="component" value="Chromosome 22"/>
</dbReference>
<keyword evidence="7" id="KW-0915">Sodium</keyword>
<feature type="transmembrane region" description="Helical" evidence="8">
    <location>
        <begin position="270"/>
        <end position="292"/>
    </location>
</feature>
<keyword evidence="7" id="KW-0739">Sodium transport</keyword>
<dbReference type="GO" id="GO:0005886">
    <property type="term" value="C:plasma membrane"/>
    <property type="evidence" value="ECO:0007669"/>
    <property type="project" value="TreeGrafter"/>
</dbReference>
<comment type="subcellular location">
    <subcellularLocation>
        <location evidence="1">Membrane</location>
        <topology evidence="1">Multi-pass membrane protein</topology>
    </subcellularLocation>
</comment>
<reference evidence="9" key="2">
    <citation type="submission" date="2025-08" db="UniProtKB">
        <authorList>
            <consortium name="Ensembl"/>
        </authorList>
    </citation>
    <scope>IDENTIFICATION</scope>
</reference>
<feature type="transmembrane region" description="Helical" evidence="8">
    <location>
        <begin position="85"/>
        <end position="107"/>
    </location>
</feature>
<feature type="transmembrane region" description="Helical" evidence="8">
    <location>
        <begin position="7"/>
        <end position="35"/>
    </location>
</feature>
<evidence type="ECO:0000256" key="4">
    <source>
        <dbReference type="ARBA" id="ARBA00022692"/>
    </source>
</evidence>
<dbReference type="AlphaFoldDB" id="A0A8C3UBN8"/>
<keyword evidence="7" id="KW-0406">Ion transport</keyword>
<reference evidence="9" key="3">
    <citation type="submission" date="2025-09" db="UniProtKB">
        <authorList>
            <consortium name="Ensembl"/>
        </authorList>
    </citation>
    <scope>IDENTIFICATION</scope>
</reference>
<dbReference type="GO" id="GO:0071285">
    <property type="term" value="P:cellular response to lithium ion"/>
    <property type="evidence" value="ECO:0007669"/>
    <property type="project" value="TreeGrafter"/>
</dbReference>
<evidence type="ECO:0000256" key="7">
    <source>
        <dbReference type="ARBA" id="ARBA00023201"/>
    </source>
</evidence>
<feature type="transmembrane region" description="Helical" evidence="8">
    <location>
        <begin position="457"/>
        <end position="473"/>
    </location>
</feature>
<feature type="transmembrane region" description="Helical" evidence="8">
    <location>
        <begin position="485"/>
        <end position="507"/>
    </location>
</feature>
<comment type="similarity">
    <text evidence="2">Belongs to the SLC13A/DASS transporter (TC 2.A.47) family. NADC subfamily.</text>
</comment>
<dbReference type="GO" id="GO:0015139">
    <property type="term" value="F:alpha-ketoglutarate transmembrane transporter activity"/>
    <property type="evidence" value="ECO:0007669"/>
    <property type="project" value="TreeGrafter"/>
</dbReference>
<dbReference type="PROSITE" id="PS01271">
    <property type="entry name" value="NA_SULFATE"/>
    <property type="match status" value="1"/>
</dbReference>
<proteinExistence type="inferred from homology"/>
<keyword evidence="3" id="KW-0813">Transport</keyword>
<reference evidence="9" key="1">
    <citation type="submission" date="2020-10" db="EMBL/GenBank/DDBJ databases">
        <title>Catharus ustulatus (Swainson's thrush) genome, bCatUst1, primary haplotype v2.</title>
        <authorList>
            <person name="Delmore K."/>
            <person name="Vafadar M."/>
            <person name="Formenti G."/>
            <person name="Chow W."/>
            <person name="Pelan S."/>
            <person name="Howe K."/>
            <person name="Rhie A."/>
            <person name="Mountcastle J."/>
            <person name="Haase B."/>
            <person name="Fedrigo O."/>
            <person name="Jarvis E.D."/>
        </authorList>
    </citation>
    <scope>NUCLEOTIDE SEQUENCE [LARGE SCALE GENOMIC DNA]</scope>
</reference>